<name>A0AAD4WS74_PRUDU</name>
<evidence type="ECO:0000313" key="3">
    <source>
        <dbReference type="Proteomes" id="UP001054821"/>
    </source>
</evidence>
<accession>A0AAD4WS74</accession>
<feature type="region of interest" description="Disordered" evidence="1">
    <location>
        <begin position="66"/>
        <end position="97"/>
    </location>
</feature>
<sequence length="97" mass="11338">MYERKTAQNKASVIRRLVNLKYKDGRSVTEHLNDFQVKDSMFNEEARRKEQGVVAKSEALVSEYRREELTIENSTGETSQRAGQEMAREESPRQERT</sequence>
<protein>
    <submittedName>
        <fullName evidence="2">Uncharacterized protein</fullName>
    </submittedName>
</protein>
<evidence type="ECO:0000256" key="1">
    <source>
        <dbReference type="SAM" id="MobiDB-lite"/>
    </source>
</evidence>
<comment type="caution">
    <text evidence="2">The sequence shown here is derived from an EMBL/GenBank/DDBJ whole genome shotgun (WGS) entry which is preliminary data.</text>
</comment>
<gene>
    <name evidence="2" type="ORF">L3X38_001183</name>
</gene>
<proteinExistence type="predicted"/>
<keyword evidence="3" id="KW-1185">Reference proteome</keyword>
<reference evidence="2 3" key="1">
    <citation type="journal article" date="2022" name="G3 (Bethesda)">
        <title>Whole-genome sequence and methylome profiling of the almond [Prunus dulcis (Mill.) D.A. Webb] cultivar 'Nonpareil'.</title>
        <authorList>
            <person name="D'Amico-Willman K.M."/>
            <person name="Ouma W.Z."/>
            <person name="Meulia T."/>
            <person name="Sideli G.M."/>
            <person name="Gradziel T.M."/>
            <person name="Fresnedo-Ramirez J."/>
        </authorList>
    </citation>
    <scope>NUCLEOTIDE SEQUENCE [LARGE SCALE GENOMIC DNA]</scope>
    <source>
        <strain evidence="2">Clone GOH B32 T37-40</strain>
    </source>
</reference>
<evidence type="ECO:0000313" key="2">
    <source>
        <dbReference type="EMBL" id="KAI5348296.1"/>
    </source>
</evidence>
<feature type="compositionally biased region" description="Basic and acidic residues" evidence="1">
    <location>
        <begin position="86"/>
        <end position="97"/>
    </location>
</feature>
<dbReference type="Proteomes" id="UP001054821">
    <property type="component" value="Chromosome 1"/>
</dbReference>
<dbReference type="EMBL" id="JAJFAZ020000001">
    <property type="protein sequence ID" value="KAI5348296.1"/>
    <property type="molecule type" value="Genomic_DNA"/>
</dbReference>
<dbReference type="AlphaFoldDB" id="A0AAD4WS74"/>
<feature type="compositionally biased region" description="Polar residues" evidence="1">
    <location>
        <begin position="71"/>
        <end position="82"/>
    </location>
</feature>
<organism evidence="2 3">
    <name type="scientific">Prunus dulcis</name>
    <name type="common">Almond</name>
    <name type="synonym">Amygdalus dulcis</name>
    <dbReference type="NCBI Taxonomy" id="3755"/>
    <lineage>
        <taxon>Eukaryota</taxon>
        <taxon>Viridiplantae</taxon>
        <taxon>Streptophyta</taxon>
        <taxon>Embryophyta</taxon>
        <taxon>Tracheophyta</taxon>
        <taxon>Spermatophyta</taxon>
        <taxon>Magnoliopsida</taxon>
        <taxon>eudicotyledons</taxon>
        <taxon>Gunneridae</taxon>
        <taxon>Pentapetalae</taxon>
        <taxon>rosids</taxon>
        <taxon>fabids</taxon>
        <taxon>Rosales</taxon>
        <taxon>Rosaceae</taxon>
        <taxon>Amygdaloideae</taxon>
        <taxon>Amygdaleae</taxon>
        <taxon>Prunus</taxon>
    </lineage>
</organism>